<reference evidence="1" key="2">
    <citation type="submission" date="2020-09" db="EMBL/GenBank/DDBJ databases">
        <authorList>
            <person name="Sun Q."/>
            <person name="Zhou Y."/>
        </authorList>
    </citation>
    <scope>NUCLEOTIDE SEQUENCE</scope>
    <source>
        <strain evidence="1">CGMCC 1.7081</strain>
    </source>
</reference>
<evidence type="ECO:0000313" key="1">
    <source>
        <dbReference type="EMBL" id="GHG93226.1"/>
    </source>
</evidence>
<gene>
    <name evidence="1" type="ORF">GCM10010961_25660</name>
</gene>
<comment type="caution">
    <text evidence="1">The sequence shown here is derived from an EMBL/GenBank/DDBJ whole genome shotgun (WGS) entry which is preliminary data.</text>
</comment>
<protein>
    <submittedName>
        <fullName evidence="1">Uncharacterized protein</fullName>
    </submittedName>
</protein>
<sequence>MLWFFHAGGARFHRPCTGLYRYLRLGVGAAIGVSLGAGAAAAASDTSKTYECTLVSQAMGGMVPETVIIFSEDDFKTASVYDNYIHYAELKPIKVIPVPVSEGKYRMNWELNDIKFRTETFKTESTIYLDTKRLRIGFTGTLKGYDNEIRGSGKCALRPPKGAN</sequence>
<reference evidence="1" key="1">
    <citation type="journal article" date="2014" name="Int. J. Syst. Evol. Microbiol.">
        <title>Complete genome sequence of Corynebacterium casei LMG S-19264T (=DSM 44701T), isolated from a smear-ripened cheese.</title>
        <authorList>
            <consortium name="US DOE Joint Genome Institute (JGI-PGF)"/>
            <person name="Walter F."/>
            <person name="Albersmeier A."/>
            <person name="Kalinowski J."/>
            <person name="Ruckert C."/>
        </authorList>
    </citation>
    <scope>NUCLEOTIDE SEQUENCE</scope>
    <source>
        <strain evidence="1">CGMCC 1.7081</strain>
    </source>
</reference>
<proteinExistence type="predicted"/>
<organism evidence="1 2">
    <name type="scientific">Pseudodonghicola xiamenensis</name>
    <dbReference type="NCBI Taxonomy" id="337702"/>
    <lineage>
        <taxon>Bacteria</taxon>
        <taxon>Pseudomonadati</taxon>
        <taxon>Pseudomonadota</taxon>
        <taxon>Alphaproteobacteria</taxon>
        <taxon>Rhodobacterales</taxon>
        <taxon>Paracoccaceae</taxon>
        <taxon>Pseudodonghicola</taxon>
    </lineage>
</organism>
<dbReference type="Proteomes" id="UP000611500">
    <property type="component" value="Unassembled WGS sequence"/>
</dbReference>
<accession>A0A8J3MF95</accession>
<evidence type="ECO:0000313" key="2">
    <source>
        <dbReference type="Proteomes" id="UP000611500"/>
    </source>
</evidence>
<keyword evidence="2" id="KW-1185">Reference proteome</keyword>
<dbReference type="EMBL" id="BNAP01000010">
    <property type="protein sequence ID" value="GHG93226.1"/>
    <property type="molecule type" value="Genomic_DNA"/>
</dbReference>
<dbReference type="AlphaFoldDB" id="A0A8J3MF95"/>
<name>A0A8J3MF95_9RHOB</name>